<dbReference type="Proteomes" id="UP000322214">
    <property type="component" value="Chromosome"/>
</dbReference>
<accession>A0A5B9PBZ1</accession>
<protein>
    <submittedName>
        <fullName evidence="1">Uncharacterized protein</fullName>
    </submittedName>
</protein>
<organism evidence="1 2">
    <name type="scientific">Mariniblastus fucicola</name>
    <dbReference type="NCBI Taxonomy" id="980251"/>
    <lineage>
        <taxon>Bacteria</taxon>
        <taxon>Pseudomonadati</taxon>
        <taxon>Planctomycetota</taxon>
        <taxon>Planctomycetia</taxon>
        <taxon>Pirellulales</taxon>
        <taxon>Pirellulaceae</taxon>
        <taxon>Mariniblastus</taxon>
    </lineage>
</organism>
<name>A0A5B9PBZ1_9BACT</name>
<keyword evidence="2" id="KW-1185">Reference proteome</keyword>
<reference evidence="1 2" key="1">
    <citation type="submission" date="2019-08" db="EMBL/GenBank/DDBJ databases">
        <title>Deep-cultivation of Planctomycetes and their phenomic and genomic characterization uncovers novel biology.</title>
        <authorList>
            <person name="Wiegand S."/>
            <person name="Jogler M."/>
            <person name="Boedeker C."/>
            <person name="Pinto D."/>
            <person name="Vollmers J."/>
            <person name="Rivas-Marin E."/>
            <person name="Kohn T."/>
            <person name="Peeters S.H."/>
            <person name="Heuer A."/>
            <person name="Rast P."/>
            <person name="Oberbeckmann S."/>
            <person name="Bunk B."/>
            <person name="Jeske O."/>
            <person name="Meyerdierks A."/>
            <person name="Storesund J.E."/>
            <person name="Kallscheuer N."/>
            <person name="Luecker S."/>
            <person name="Lage O.M."/>
            <person name="Pohl T."/>
            <person name="Merkel B.J."/>
            <person name="Hornburger P."/>
            <person name="Mueller R.-W."/>
            <person name="Bruemmer F."/>
            <person name="Labrenz M."/>
            <person name="Spormann A.M."/>
            <person name="Op den Camp H."/>
            <person name="Overmann J."/>
            <person name="Amann R."/>
            <person name="Jetten M.S.M."/>
            <person name="Mascher T."/>
            <person name="Medema M.H."/>
            <person name="Devos D.P."/>
            <person name="Kaster A.-K."/>
            <person name="Ovreas L."/>
            <person name="Rohde M."/>
            <person name="Galperin M.Y."/>
            <person name="Jogler C."/>
        </authorList>
    </citation>
    <scope>NUCLEOTIDE SEQUENCE [LARGE SCALE GENOMIC DNA]</scope>
    <source>
        <strain evidence="1 2">FC18</strain>
    </source>
</reference>
<dbReference type="AlphaFoldDB" id="A0A5B9PBZ1"/>
<evidence type="ECO:0000313" key="1">
    <source>
        <dbReference type="EMBL" id="QEG24247.1"/>
    </source>
</evidence>
<dbReference type="KEGG" id="mff:MFFC18_41650"/>
<evidence type="ECO:0000313" key="2">
    <source>
        <dbReference type="Proteomes" id="UP000322214"/>
    </source>
</evidence>
<sequence length="135" mass="14983">MTAIDIVRTAPSPELYAKAAVLSLAGPAIFQAEPFQHPPFSMIHNRPDEDRALETLQCLPGAHVNLARRSQRLIPVRCLRILRLPNLAQQKDVAQALGSSRRVVSKKASTKRSASACAMDRGSYCMLKRTWPEYS</sequence>
<gene>
    <name evidence="1" type="ORF">MFFC18_41650</name>
</gene>
<proteinExistence type="predicted"/>
<dbReference type="EMBL" id="CP042912">
    <property type="protein sequence ID" value="QEG24247.1"/>
    <property type="molecule type" value="Genomic_DNA"/>
</dbReference>